<dbReference type="Gene3D" id="3.50.50.60">
    <property type="entry name" value="FAD/NAD(P)-binding domain"/>
    <property type="match status" value="1"/>
</dbReference>
<dbReference type="InterPro" id="IPR050493">
    <property type="entry name" value="FAD-dep_Monooxygenase_BioMet"/>
</dbReference>
<comment type="similarity">
    <text evidence="1">Belongs to the paxM FAD-dependent monooxygenase family.</text>
</comment>
<gene>
    <name evidence="8" type="ORF">VM1G_01834</name>
</gene>
<evidence type="ECO:0000256" key="1">
    <source>
        <dbReference type="ARBA" id="ARBA00007992"/>
    </source>
</evidence>
<dbReference type="PANTHER" id="PTHR13789:SF261">
    <property type="entry name" value="HYDROXYLASE, PUTATIVE (AFU_ORTHOLOGUE AFUA_7G00590)-RELATED"/>
    <property type="match status" value="1"/>
</dbReference>
<name>A0A194VRG7_CYTMA</name>
<keyword evidence="6" id="KW-0472">Membrane</keyword>
<evidence type="ECO:0000256" key="6">
    <source>
        <dbReference type="SAM" id="Phobius"/>
    </source>
</evidence>
<evidence type="ECO:0000313" key="9">
    <source>
        <dbReference type="Proteomes" id="UP000078559"/>
    </source>
</evidence>
<dbReference type="GO" id="GO:0004497">
    <property type="term" value="F:monooxygenase activity"/>
    <property type="evidence" value="ECO:0007669"/>
    <property type="project" value="UniProtKB-KW"/>
</dbReference>
<keyword evidence="2" id="KW-0285">Flavoprotein</keyword>
<keyword evidence="6" id="KW-1133">Transmembrane helix</keyword>
<proteinExistence type="inferred from homology"/>
<keyword evidence="5" id="KW-0503">Monooxygenase</keyword>
<accession>A0A194VRG7</accession>
<evidence type="ECO:0000256" key="2">
    <source>
        <dbReference type="ARBA" id="ARBA00022630"/>
    </source>
</evidence>
<keyword evidence="6" id="KW-0812">Transmembrane</keyword>
<keyword evidence="9" id="KW-1185">Reference proteome</keyword>
<dbReference type="Pfam" id="PF01494">
    <property type="entry name" value="FAD_binding_3"/>
    <property type="match status" value="1"/>
</dbReference>
<dbReference type="SMR" id="A0A194VRG7"/>
<dbReference type="EMBL" id="CM003099">
    <property type="protein sequence ID" value="KUI66533.1"/>
    <property type="molecule type" value="Genomic_DNA"/>
</dbReference>
<feature type="domain" description="FAD-binding" evidence="7">
    <location>
        <begin position="64"/>
        <end position="423"/>
    </location>
</feature>
<sequence>MTCDGGQEGVKWCCGLIYTSHERSTAQDFQTLLSNFICLSRIITAFGKMSPNNRLDSSTAMPLSVIIIGAGLGGLAAAVALRKQGHKVTILEKSRFATETGAGLHVPPNCTVILQWLGLNPEDFGANLINHMYHYDKHGNTTFHVEVTQDMRKNFIAEWYLVHRVDFHNALKHVALSADGEGEPATLHTSCKAVNVDDASGTVTLDDGREFRGDVLLGADGVHSITRQTVCPGLKPQIAAKGCFRWLVPTERLASLPETAEVVKQPGAMMHWQGPDRRMTVYPCSRNTVLNIAAFVPSAEAGDIDEGGRGGSGMGRKDDLLRAFEGFAPAVRGIIGESDAQQLRSWALMEIEPLPAWTKGRVALLGDAAHPFQPWFAQGAAMAIEDAASAAVMLPLGTTPDQVPARLALYERARFDRVTRVMNYTLINGQDGEGLGAAELVRAQRETFGHDEIKYSTRLLEEARA</sequence>
<feature type="transmembrane region" description="Helical" evidence="6">
    <location>
        <begin position="60"/>
        <end position="81"/>
    </location>
</feature>
<dbReference type="SUPFAM" id="SSF54373">
    <property type="entry name" value="FAD-linked reductases, C-terminal domain"/>
    <property type="match status" value="1"/>
</dbReference>
<organism evidence="8 9">
    <name type="scientific">Cytospora mali</name>
    <name type="common">Apple Valsa canker fungus</name>
    <name type="synonym">Valsa mali</name>
    <dbReference type="NCBI Taxonomy" id="578113"/>
    <lineage>
        <taxon>Eukaryota</taxon>
        <taxon>Fungi</taxon>
        <taxon>Dikarya</taxon>
        <taxon>Ascomycota</taxon>
        <taxon>Pezizomycotina</taxon>
        <taxon>Sordariomycetes</taxon>
        <taxon>Sordariomycetidae</taxon>
        <taxon>Diaporthales</taxon>
        <taxon>Cytosporaceae</taxon>
        <taxon>Cytospora</taxon>
    </lineage>
</organism>
<dbReference type="PRINTS" id="PR00420">
    <property type="entry name" value="RNGMNOXGNASE"/>
</dbReference>
<evidence type="ECO:0000256" key="3">
    <source>
        <dbReference type="ARBA" id="ARBA00022827"/>
    </source>
</evidence>
<evidence type="ECO:0000256" key="4">
    <source>
        <dbReference type="ARBA" id="ARBA00023002"/>
    </source>
</evidence>
<protein>
    <submittedName>
        <fullName evidence="8">3-hydroxybenzoate 6-hydroxylase 1</fullName>
    </submittedName>
</protein>
<dbReference type="PANTHER" id="PTHR13789">
    <property type="entry name" value="MONOOXYGENASE"/>
    <property type="match status" value="1"/>
</dbReference>
<reference evidence="8" key="1">
    <citation type="submission" date="2014-12" db="EMBL/GenBank/DDBJ databases">
        <title>Genome Sequence of Valsa Canker Pathogens Uncovers a Specific Adaption of Colonization on Woody Bark.</title>
        <authorList>
            <person name="Yin Z."/>
            <person name="Liu H."/>
            <person name="Gao X."/>
            <person name="Li Z."/>
            <person name="Song N."/>
            <person name="Ke X."/>
            <person name="Dai Q."/>
            <person name="Wu Y."/>
            <person name="Sun Y."/>
            <person name="Xu J.-R."/>
            <person name="Kang Z.K."/>
            <person name="Wang L."/>
            <person name="Huang L."/>
        </authorList>
    </citation>
    <scope>NUCLEOTIDE SEQUENCE [LARGE SCALE GENOMIC DNA]</scope>
    <source>
        <strain evidence="8">03-8</strain>
    </source>
</reference>
<keyword evidence="3" id="KW-0274">FAD</keyword>
<evidence type="ECO:0000259" key="7">
    <source>
        <dbReference type="Pfam" id="PF01494"/>
    </source>
</evidence>
<dbReference type="SUPFAM" id="SSF51905">
    <property type="entry name" value="FAD/NAD(P)-binding domain"/>
    <property type="match status" value="1"/>
</dbReference>
<keyword evidence="4" id="KW-0560">Oxidoreductase</keyword>
<dbReference type="GO" id="GO:0071949">
    <property type="term" value="F:FAD binding"/>
    <property type="evidence" value="ECO:0007669"/>
    <property type="project" value="InterPro"/>
</dbReference>
<dbReference type="Proteomes" id="UP000078559">
    <property type="component" value="Chromosome 2"/>
</dbReference>
<dbReference type="AlphaFoldDB" id="A0A194VRG7"/>
<dbReference type="InterPro" id="IPR036188">
    <property type="entry name" value="FAD/NAD-bd_sf"/>
</dbReference>
<evidence type="ECO:0000256" key="5">
    <source>
        <dbReference type="ARBA" id="ARBA00023033"/>
    </source>
</evidence>
<dbReference type="InterPro" id="IPR002938">
    <property type="entry name" value="FAD-bd"/>
</dbReference>
<evidence type="ECO:0000313" key="8">
    <source>
        <dbReference type="EMBL" id="KUI66533.1"/>
    </source>
</evidence>